<dbReference type="SMART" id="SM00703">
    <property type="entry name" value="NRF"/>
    <property type="match status" value="1"/>
</dbReference>
<dbReference type="PANTHER" id="PTHR11161">
    <property type="entry name" value="O-ACYLTRANSFERASE"/>
    <property type="match status" value="1"/>
</dbReference>
<feature type="transmembrane region" description="Helical" evidence="1">
    <location>
        <begin position="313"/>
        <end position="334"/>
    </location>
</feature>
<feature type="transmembrane region" description="Helical" evidence="1">
    <location>
        <begin position="566"/>
        <end position="589"/>
    </location>
</feature>
<feature type="transmembrane region" description="Helical" evidence="1">
    <location>
        <begin position="631"/>
        <end position="652"/>
    </location>
</feature>
<feature type="transmembrane region" description="Helical" evidence="1">
    <location>
        <begin position="410"/>
        <end position="430"/>
    </location>
</feature>
<feature type="domain" description="Nose resistant-to-fluoxetine protein N-terminal" evidence="3">
    <location>
        <begin position="93"/>
        <end position="211"/>
    </location>
</feature>
<evidence type="ECO:0000256" key="1">
    <source>
        <dbReference type="SAM" id="Phobius"/>
    </source>
</evidence>
<proteinExistence type="predicted"/>
<gene>
    <name evidence="4" type="ORF">CAUJ_LOCUS4030</name>
</gene>
<keyword evidence="2" id="KW-0732">Signal</keyword>
<feature type="signal peptide" evidence="2">
    <location>
        <begin position="1"/>
        <end position="17"/>
    </location>
</feature>
<feature type="transmembrane region" description="Helical" evidence="1">
    <location>
        <begin position="493"/>
        <end position="513"/>
    </location>
</feature>
<feature type="transmembrane region" description="Helical" evidence="1">
    <location>
        <begin position="210"/>
        <end position="227"/>
    </location>
</feature>
<evidence type="ECO:0000313" key="4">
    <source>
        <dbReference type="EMBL" id="CAD6188111.1"/>
    </source>
</evidence>
<feature type="transmembrane region" description="Helical" evidence="1">
    <location>
        <begin position="437"/>
        <end position="458"/>
    </location>
</feature>
<evidence type="ECO:0000259" key="3">
    <source>
        <dbReference type="SMART" id="SM00703"/>
    </source>
</evidence>
<keyword evidence="1" id="KW-1133">Transmembrane helix</keyword>
<comment type="caution">
    <text evidence="4">The sequence shown here is derived from an EMBL/GenBank/DDBJ whole genome shotgun (WGS) entry which is preliminary data.</text>
</comment>
<reference evidence="4" key="1">
    <citation type="submission" date="2020-10" db="EMBL/GenBank/DDBJ databases">
        <authorList>
            <person name="Kikuchi T."/>
        </authorList>
    </citation>
    <scope>NUCLEOTIDE SEQUENCE</scope>
    <source>
        <strain evidence="4">NKZ352</strain>
    </source>
</reference>
<keyword evidence="1" id="KW-0812">Transmembrane</keyword>
<protein>
    <recommendedName>
        <fullName evidence="3">Nose resistant-to-fluoxetine protein N-terminal domain-containing protein</fullName>
    </recommendedName>
</protein>
<feature type="transmembrane region" description="Helical" evidence="1">
    <location>
        <begin position="346"/>
        <end position="368"/>
    </location>
</feature>
<dbReference type="PANTHER" id="PTHR11161:SF14">
    <property type="entry name" value="NOSE RESISTANT-TO-FLUOXETINE PROTEIN N-TERMINAL DOMAIN-CONTAINING PROTEIN"/>
    <property type="match status" value="1"/>
</dbReference>
<evidence type="ECO:0000313" key="5">
    <source>
        <dbReference type="Proteomes" id="UP000835052"/>
    </source>
</evidence>
<name>A0A8S1GY23_9PELO</name>
<dbReference type="Pfam" id="PF20146">
    <property type="entry name" value="NRF"/>
    <property type="match status" value="1"/>
</dbReference>
<dbReference type="AlphaFoldDB" id="A0A8S1GY23"/>
<keyword evidence="5" id="KW-1185">Reference proteome</keyword>
<feature type="transmembrane region" description="Helical" evidence="1">
    <location>
        <begin position="601"/>
        <end position="619"/>
    </location>
</feature>
<dbReference type="Proteomes" id="UP000835052">
    <property type="component" value="Unassembled WGS sequence"/>
</dbReference>
<sequence length="678" mass="77016">MRLGLALLPALLAVSQCCTLCPFRTPPRPRPIDQYKLPSISAASTFEKMPQFCNASRALPVEHKCREQFERIFCSIDLLIESFNGCEKLSKDRDGCSQCAHQKADNMWVLKWFDSLGKPAAGISDGNYYWLGDYEMCTDLRYSNTFDGQYCRVEVEVPDVQVEQGCPQTDPLSIVVGICFPSSCSVDQLTLITQKFSPYKVTVECESDSSWSMVTYILMAMMVVWLTPQFVASARKEIIDSALSCFSISENSKRAFSTRRGNDGLHVVHGLEFFAFIFIICGNVYNMMLPYIENVAFSFEGVKSLWMHPVNNYSYQIDGLLALSAFYTTFLLYGQIDSGQQAFGFIALRFFRFWPAYVFCVLFMYVIFPGLGAGPMWIHTETVERCESSWWKNILFINNFFSVDNTCVDFGYVISLEAQFYITLVFCIWLSRSHLRWAKLVAYLGIIASVSFSFYRAYFYSLPPAPMLTVEPVPLEKTRNLFDLLMLSPLTRISPYCMGFIFGVGCATAEDRLRNRGFSYKPHILLGVICVTSAATAMFAAVPYAAEAKASPLPIALYATFHRPLWAFALLSFVYLCHHGAFVWLNALLGWRVFAPLSKMSWLALVLSEPVILYFFSSLNKPAYATHWSTVYTSVSAAVMSYLLSFALDIFLSRPIRYLIYREQKHRYAAAHISVDHE</sequence>
<feature type="transmembrane region" description="Helical" evidence="1">
    <location>
        <begin position="525"/>
        <end position="546"/>
    </location>
</feature>
<evidence type="ECO:0000256" key="2">
    <source>
        <dbReference type="SAM" id="SignalP"/>
    </source>
</evidence>
<feature type="transmembrane region" description="Helical" evidence="1">
    <location>
        <begin position="264"/>
        <end position="285"/>
    </location>
</feature>
<feature type="chain" id="PRO_5035775066" description="Nose resistant-to-fluoxetine protein N-terminal domain-containing protein" evidence="2">
    <location>
        <begin position="18"/>
        <end position="678"/>
    </location>
</feature>
<keyword evidence="1" id="KW-0472">Membrane</keyword>
<dbReference type="OrthoDB" id="207378at2759"/>
<organism evidence="4 5">
    <name type="scientific">Caenorhabditis auriculariae</name>
    <dbReference type="NCBI Taxonomy" id="2777116"/>
    <lineage>
        <taxon>Eukaryota</taxon>
        <taxon>Metazoa</taxon>
        <taxon>Ecdysozoa</taxon>
        <taxon>Nematoda</taxon>
        <taxon>Chromadorea</taxon>
        <taxon>Rhabditida</taxon>
        <taxon>Rhabditina</taxon>
        <taxon>Rhabditomorpha</taxon>
        <taxon>Rhabditoidea</taxon>
        <taxon>Rhabditidae</taxon>
        <taxon>Peloderinae</taxon>
        <taxon>Caenorhabditis</taxon>
    </lineage>
</organism>
<accession>A0A8S1GY23</accession>
<dbReference type="InterPro" id="IPR006621">
    <property type="entry name" value="Nose-resist-to-fluoxetine_N"/>
</dbReference>
<dbReference type="InterPro" id="IPR052728">
    <property type="entry name" value="O2_lipid_transport_reg"/>
</dbReference>
<dbReference type="EMBL" id="CAJGYM010000008">
    <property type="protein sequence ID" value="CAD6188111.1"/>
    <property type="molecule type" value="Genomic_DNA"/>
</dbReference>